<dbReference type="Proteomes" id="UP000477488">
    <property type="component" value="Unassembled WGS sequence"/>
</dbReference>
<evidence type="ECO:0000313" key="2">
    <source>
        <dbReference type="EMBL" id="MSS26782.1"/>
    </source>
</evidence>
<dbReference type="RefSeq" id="WP_154508541.1">
    <property type="nucleotide sequence ID" value="NZ_JAXELC010000055.1"/>
</dbReference>
<dbReference type="AlphaFoldDB" id="A0A6L5XI25"/>
<evidence type="ECO:0008006" key="4">
    <source>
        <dbReference type="Google" id="ProtNLM"/>
    </source>
</evidence>
<gene>
    <name evidence="2" type="ORF">FYJ44_01725</name>
</gene>
<evidence type="ECO:0000256" key="1">
    <source>
        <dbReference type="SAM" id="SignalP"/>
    </source>
</evidence>
<accession>A0A6L5XI25</accession>
<feature type="signal peptide" evidence="1">
    <location>
        <begin position="1"/>
        <end position="26"/>
    </location>
</feature>
<organism evidence="2 3">
    <name type="scientific">Desulfovibrio porci</name>
    <dbReference type="NCBI Taxonomy" id="2605782"/>
    <lineage>
        <taxon>Bacteria</taxon>
        <taxon>Pseudomonadati</taxon>
        <taxon>Thermodesulfobacteriota</taxon>
        <taxon>Desulfovibrionia</taxon>
        <taxon>Desulfovibrionales</taxon>
        <taxon>Desulfovibrionaceae</taxon>
        <taxon>Desulfovibrio</taxon>
    </lineage>
</organism>
<keyword evidence="1" id="KW-0732">Signal</keyword>
<feature type="chain" id="PRO_5027093702" description="Lipoprotein" evidence="1">
    <location>
        <begin position="27"/>
        <end position="134"/>
    </location>
</feature>
<protein>
    <recommendedName>
        <fullName evidence="4">Lipoprotein</fullName>
    </recommendedName>
</protein>
<keyword evidence="3" id="KW-1185">Reference proteome</keyword>
<sequence>MLKRMPFPLLAALLLCLALSGGLVPAAGAAGAGEKDICVRFQSGDPSSMPFSVLAGPDTDMYHLRNVVKTGDKGWCFGSGDNYVGIKAEADGVYSVITFFERGTLRNTVVYQVMWDGGRFCLQDGDTELSPVNK</sequence>
<reference evidence="2 3" key="1">
    <citation type="submission" date="2019-09" db="EMBL/GenBank/DDBJ databases">
        <title>In-depth cultivation of the pig gut microbiome towards novel bacterial diversity and tailored functional studies.</title>
        <authorList>
            <person name="Wylensek D."/>
            <person name="Hitch T.C.A."/>
            <person name="Clavel T."/>
        </authorList>
    </citation>
    <scope>NUCLEOTIDE SEQUENCE [LARGE SCALE GENOMIC DNA]</scope>
    <source>
        <strain evidence="2 3">PG-178-WT-4</strain>
    </source>
</reference>
<evidence type="ECO:0000313" key="3">
    <source>
        <dbReference type="Proteomes" id="UP000477488"/>
    </source>
</evidence>
<dbReference type="EMBL" id="VUMH01000001">
    <property type="protein sequence ID" value="MSS26782.1"/>
    <property type="molecule type" value="Genomic_DNA"/>
</dbReference>
<proteinExistence type="predicted"/>
<comment type="caution">
    <text evidence="2">The sequence shown here is derived from an EMBL/GenBank/DDBJ whole genome shotgun (WGS) entry which is preliminary data.</text>
</comment>
<name>A0A6L5XI25_9BACT</name>